<organism evidence="1 2">
    <name type="scientific">Halpernia frigidisoli</name>
    <dbReference type="NCBI Taxonomy" id="1125876"/>
    <lineage>
        <taxon>Bacteria</taxon>
        <taxon>Pseudomonadati</taxon>
        <taxon>Bacteroidota</taxon>
        <taxon>Flavobacteriia</taxon>
        <taxon>Flavobacteriales</taxon>
        <taxon>Weeksellaceae</taxon>
        <taxon>Chryseobacterium group</taxon>
        <taxon>Halpernia</taxon>
    </lineage>
</organism>
<proteinExistence type="predicted"/>
<keyword evidence="2" id="KW-1185">Reference proteome</keyword>
<name>A0A1I3GUR1_9FLAO</name>
<dbReference type="OrthoDB" id="1451820at2"/>
<dbReference type="PROSITE" id="PS51257">
    <property type="entry name" value="PROKAR_LIPOPROTEIN"/>
    <property type="match status" value="1"/>
</dbReference>
<evidence type="ECO:0008006" key="3">
    <source>
        <dbReference type="Google" id="ProtNLM"/>
    </source>
</evidence>
<accession>A0A1I3GUR1</accession>
<protein>
    <recommendedName>
        <fullName evidence="3">NTF2-like N-terminal transpeptidase</fullName>
    </recommendedName>
</protein>
<dbReference type="AlphaFoldDB" id="A0A1I3GUR1"/>
<gene>
    <name evidence="1" type="ORF">SAMN05443292_2033</name>
</gene>
<reference evidence="1 2" key="1">
    <citation type="submission" date="2016-10" db="EMBL/GenBank/DDBJ databases">
        <authorList>
            <person name="de Groot N.N."/>
        </authorList>
    </citation>
    <scope>NUCLEOTIDE SEQUENCE [LARGE SCALE GENOMIC DNA]</scope>
    <source>
        <strain evidence="1 2">DSM 26000</strain>
    </source>
</reference>
<dbReference type="EMBL" id="FOQT01000003">
    <property type="protein sequence ID" value="SFI27174.1"/>
    <property type="molecule type" value="Genomic_DNA"/>
</dbReference>
<dbReference type="STRING" id="1125876.SAMN05443292_2033"/>
<evidence type="ECO:0000313" key="2">
    <source>
        <dbReference type="Proteomes" id="UP000198931"/>
    </source>
</evidence>
<dbReference type="RefSeq" id="WP_090080207.1">
    <property type="nucleotide sequence ID" value="NZ_FOQT01000003.1"/>
</dbReference>
<dbReference type="Proteomes" id="UP000198931">
    <property type="component" value="Unassembled WGS sequence"/>
</dbReference>
<sequence>MKKYFFLFFAFSLLLFTSCKKTEIDSTDLKTFQSSVNDLESSLNTIQQIKFNEALYILKTFGVEGNDDISKLKALSKLLEGKKVPEILTMADAVAKKNSVEWASTSPPSLGEMNIFGNVNATEKDPNEIDASSLSITTTPISVDSILGPKALQVVPRLLDNSGTPISFTGAALETVMEVSSNGTRLLTSKNLMQNNNFKGFTLRFASLPKEKISNGTIEIKVTVKSSKKTYQMIKASVPVNTKTLLEPTVKRSDSMQIAPPTSEIIDPNAIPVPATTTPTAVTGNPKSTVLKFLSNLGSQNLKGAYDVADNPSWGNYDNFSNPNSGFGAVKNLNVNSVTTSNSSDKNAAVNANYNVTDKNGNTVALDVTYGLKNTNGIWKISSYKINSSQKK</sequence>
<evidence type="ECO:0000313" key="1">
    <source>
        <dbReference type="EMBL" id="SFI27174.1"/>
    </source>
</evidence>